<dbReference type="InterPro" id="IPR007820">
    <property type="entry name" value="AbrB_fam"/>
</dbReference>
<accession>A0A662Z2J7</accession>
<feature type="transmembrane region" description="Helical" evidence="1">
    <location>
        <begin position="186"/>
        <end position="205"/>
    </location>
</feature>
<dbReference type="OrthoDB" id="5460360at2"/>
<feature type="transmembrane region" description="Helical" evidence="1">
    <location>
        <begin position="210"/>
        <end position="227"/>
    </location>
</feature>
<gene>
    <name evidence="2" type="ORF">SAMN05192557_0271</name>
</gene>
<name>A0A662Z2J7_9STAP</name>
<dbReference type="GO" id="GO:0010468">
    <property type="term" value="P:regulation of gene expression"/>
    <property type="evidence" value="ECO:0007669"/>
    <property type="project" value="InterPro"/>
</dbReference>
<protein>
    <recommendedName>
        <fullName evidence="4">AbrB family transcriptional regulator</fullName>
    </recommendedName>
</protein>
<dbReference type="RefSeq" id="WP_091473143.1">
    <property type="nucleotide sequence ID" value="NZ_FOIT01000001.1"/>
</dbReference>
<dbReference type="InterPro" id="IPR017516">
    <property type="entry name" value="AbrB_dup"/>
</dbReference>
<evidence type="ECO:0000313" key="2">
    <source>
        <dbReference type="EMBL" id="SEV82643.1"/>
    </source>
</evidence>
<feature type="transmembrane region" description="Helical" evidence="1">
    <location>
        <begin position="271"/>
        <end position="291"/>
    </location>
</feature>
<dbReference type="PIRSF" id="PIRSF038991">
    <property type="entry name" value="Protein_AbrB"/>
    <property type="match status" value="1"/>
</dbReference>
<feature type="transmembrane region" description="Helical" evidence="1">
    <location>
        <begin position="239"/>
        <end position="259"/>
    </location>
</feature>
<keyword evidence="3" id="KW-1185">Reference proteome</keyword>
<proteinExistence type="predicted"/>
<feature type="transmembrane region" description="Helical" evidence="1">
    <location>
        <begin position="85"/>
        <end position="106"/>
    </location>
</feature>
<feature type="transmembrane region" description="Helical" evidence="1">
    <location>
        <begin position="141"/>
        <end position="166"/>
    </location>
</feature>
<dbReference type="EMBL" id="FOIT01000001">
    <property type="protein sequence ID" value="SEV82643.1"/>
    <property type="molecule type" value="Genomic_DNA"/>
</dbReference>
<evidence type="ECO:0000313" key="3">
    <source>
        <dbReference type="Proteomes" id="UP000243605"/>
    </source>
</evidence>
<feature type="transmembrane region" description="Helical" evidence="1">
    <location>
        <begin position="7"/>
        <end position="23"/>
    </location>
</feature>
<sequence length="359" mass="39946">MRKRDIANIIILILISLAVSIMLDWFGMVLPYLFGALITAVLYTKFISNDFKYPTWLQSVGLLIIGLEIGSSFRKDSLSELLDDAFNIVLITIFVVLLSIGLALIFKRLTGSTIETAILSSIPGALSQMLVMAEEDKRADLLLVTITQTSRIILVVVFVPFIASFFTENNSDPSAVMESIAPFTTLGPLSNAILIVVALIITYFLSKINFAAPIIIGPVLASVIWNFTTEIDFTMDMELMYAAQILFGIKIGIQIRSLITELNTKTMMAMLLHNVLLIIGTLIIVVIYMMFTTHNFNNLFLSAAPGGIGQIIIVASEMGSDIAMISTYHLFRIFFIILLVAPMVSWYLKWTRKKAERHN</sequence>
<feature type="transmembrane region" description="Helical" evidence="1">
    <location>
        <begin position="328"/>
        <end position="348"/>
    </location>
</feature>
<dbReference type="AlphaFoldDB" id="A0A662Z2J7"/>
<dbReference type="GO" id="GO:0016020">
    <property type="term" value="C:membrane"/>
    <property type="evidence" value="ECO:0007669"/>
    <property type="project" value="InterPro"/>
</dbReference>
<dbReference type="PANTHER" id="PTHR38457">
    <property type="entry name" value="REGULATOR ABRB-RELATED"/>
    <property type="match status" value="1"/>
</dbReference>
<reference evidence="2 3" key="1">
    <citation type="submission" date="2016-10" db="EMBL/GenBank/DDBJ databases">
        <authorList>
            <person name="Varghese N."/>
            <person name="Submissions S."/>
        </authorList>
    </citation>
    <scope>NUCLEOTIDE SEQUENCE [LARGE SCALE GENOMIC DNA]</scope>
    <source>
        <strain evidence="2 3">IBRC-M10081</strain>
    </source>
</reference>
<organism evidence="2 3">
    <name type="scientific">Aliicoccus persicus</name>
    <dbReference type="NCBI Taxonomy" id="930138"/>
    <lineage>
        <taxon>Bacteria</taxon>
        <taxon>Bacillati</taxon>
        <taxon>Bacillota</taxon>
        <taxon>Bacilli</taxon>
        <taxon>Bacillales</taxon>
        <taxon>Staphylococcaceae</taxon>
        <taxon>Aliicoccus</taxon>
    </lineage>
</organism>
<keyword evidence="1" id="KW-1133">Transmembrane helix</keyword>
<dbReference type="Pfam" id="PF05145">
    <property type="entry name" value="AbrB"/>
    <property type="match status" value="1"/>
</dbReference>
<dbReference type="NCBIfam" id="TIGR03082">
    <property type="entry name" value="Gneg_AbrB_dup"/>
    <property type="match status" value="2"/>
</dbReference>
<keyword evidence="1" id="KW-0812">Transmembrane</keyword>
<dbReference type="PANTHER" id="PTHR38457:SF1">
    <property type="entry name" value="REGULATOR ABRB-RELATED"/>
    <property type="match status" value="1"/>
</dbReference>
<dbReference type="Proteomes" id="UP000243605">
    <property type="component" value="Unassembled WGS sequence"/>
</dbReference>
<keyword evidence="1" id="KW-0472">Membrane</keyword>
<evidence type="ECO:0000256" key="1">
    <source>
        <dbReference type="SAM" id="Phobius"/>
    </source>
</evidence>
<evidence type="ECO:0008006" key="4">
    <source>
        <dbReference type="Google" id="ProtNLM"/>
    </source>
</evidence>